<reference evidence="2 3" key="1">
    <citation type="journal article" date="2021" name="Elife">
        <title>Chloroplast acquisition without the gene transfer in kleptoplastic sea slugs, Plakobranchus ocellatus.</title>
        <authorList>
            <person name="Maeda T."/>
            <person name="Takahashi S."/>
            <person name="Yoshida T."/>
            <person name="Shimamura S."/>
            <person name="Takaki Y."/>
            <person name="Nagai Y."/>
            <person name="Toyoda A."/>
            <person name="Suzuki Y."/>
            <person name="Arimoto A."/>
            <person name="Ishii H."/>
            <person name="Satoh N."/>
            <person name="Nishiyama T."/>
            <person name="Hasebe M."/>
            <person name="Maruyama T."/>
            <person name="Minagawa J."/>
            <person name="Obokata J."/>
            <person name="Shigenobu S."/>
        </authorList>
    </citation>
    <scope>NUCLEOTIDE SEQUENCE [LARGE SCALE GENOMIC DNA]</scope>
</reference>
<evidence type="ECO:0000313" key="3">
    <source>
        <dbReference type="Proteomes" id="UP000735302"/>
    </source>
</evidence>
<proteinExistence type="predicted"/>
<protein>
    <submittedName>
        <fullName evidence="2">Uncharacterized protein</fullName>
    </submittedName>
</protein>
<accession>A0AAV3Y5E0</accession>
<organism evidence="2 3">
    <name type="scientific">Plakobranchus ocellatus</name>
    <dbReference type="NCBI Taxonomy" id="259542"/>
    <lineage>
        <taxon>Eukaryota</taxon>
        <taxon>Metazoa</taxon>
        <taxon>Spiralia</taxon>
        <taxon>Lophotrochozoa</taxon>
        <taxon>Mollusca</taxon>
        <taxon>Gastropoda</taxon>
        <taxon>Heterobranchia</taxon>
        <taxon>Euthyneura</taxon>
        <taxon>Panpulmonata</taxon>
        <taxon>Sacoglossa</taxon>
        <taxon>Placobranchoidea</taxon>
        <taxon>Plakobranchidae</taxon>
        <taxon>Plakobranchus</taxon>
    </lineage>
</organism>
<keyword evidence="3" id="KW-1185">Reference proteome</keyword>
<evidence type="ECO:0000256" key="1">
    <source>
        <dbReference type="SAM" id="MobiDB-lite"/>
    </source>
</evidence>
<comment type="caution">
    <text evidence="2">The sequence shown here is derived from an EMBL/GenBank/DDBJ whole genome shotgun (WGS) entry which is preliminary data.</text>
</comment>
<evidence type="ECO:0000313" key="2">
    <source>
        <dbReference type="EMBL" id="GFN78304.1"/>
    </source>
</evidence>
<sequence>MPTLPRQTDYRTHPQFLQSSQARPDSCGDNRAFQELATIFEEKVHPTEGRGISICIRMCNPIMVWTEKLLVCGYSEEELTGWVRPLGIFNQSP</sequence>
<dbReference type="AlphaFoldDB" id="A0AAV3Y5E0"/>
<name>A0AAV3Y5E0_9GAST</name>
<feature type="region of interest" description="Disordered" evidence="1">
    <location>
        <begin position="1"/>
        <end position="28"/>
    </location>
</feature>
<dbReference type="EMBL" id="BLXT01000588">
    <property type="protein sequence ID" value="GFN78304.1"/>
    <property type="molecule type" value="Genomic_DNA"/>
</dbReference>
<gene>
    <name evidence="2" type="ORF">PoB_000481000</name>
</gene>
<dbReference type="Proteomes" id="UP000735302">
    <property type="component" value="Unassembled WGS sequence"/>
</dbReference>